<dbReference type="RefSeq" id="WP_050061371.1">
    <property type="nucleotide sequence ID" value="NZ_JACHEK010000011.1"/>
</dbReference>
<keyword evidence="2" id="KW-1185">Reference proteome</keyword>
<sequence>MRRGDYLEIEGELRSQDQPRTVVVAGESHSVSKTNYAVHAIRIQKLDRPEALVDFGEGG</sequence>
<accession>A0A841K487</accession>
<evidence type="ECO:0008006" key="3">
    <source>
        <dbReference type="Google" id="ProtNLM"/>
    </source>
</evidence>
<dbReference type="Proteomes" id="UP000538666">
    <property type="component" value="Unassembled WGS sequence"/>
</dbReference>
<reference evidence="1 2" key="1">
    <citation type="submission" date="2020-08" db="EMBL/GenBank/DDBJ databases">
        <title>Genomic Encyclopedia of Type Strains, Phase IV (KMG-IV): sequencing the most valuable type-strain genomes for metagenomic binning, comparative biology and taxonomic classification.</title>
        <authorList>
            <person name="Goeker M."/>
        </authorList>
    </citation>
    <scope>NUCLEOTIDE SEQUENCE [LARGE SCALE GENOMIC DNA]</scope>
    <source>
        <strain evidence="1 2">DSM 103733</strain>
    </source>
</reference>
<gene>
    <name evidence="1" type="ORF">HNQ77_004730</name>
</gene>
<comment type="caution">
    <text evidence="1">The sequence shown here is derived from an EMBL/GenBank/DDBJ whole genome shotgun (WGS) entry which is preliminary data.</text>
</comment>
<organism evidence="1 2">
    <name type="scientific">Silvibacterium bohemicum</name>
    <dbReference type="NCBI Taxonomy" id="1577686"/>
    <lineage>
        <taxon>Bacteria</taxon>
        <taxon>Pseudomonadati</taxon>
        <taxon>Acidobacteriota</taxon>
        <taxon>Terriglobia</taxon>
        <taxon>Terriglobales</taxon>
        <taxon>Acidobacteriaceae</taxon>
        <taxon>Silvibacterium</taxon>
    </lineage>
</organism>
<evidence type="ECO:0000313" key="1">
    <source>
        <dbReference type="EMBL" id="MBB6146749.1"/>
    </source>
</evidence>
<evidence type="ECO:0000313" key="2">
    <source>
        <dbReference type="Proteomes" id="UP000538666"/>
    </source>
</evidence>
<dbReference type="EMBL" id="JACHEK010000011">
    <property type="protein sequence ID" value="MBB6146749.1"/>
    <property type="molecule type" value="Genomic_DNA"/>
</dbReference>
<dbReference type="AlphaFoldDB" id="A0A841K487"/>
<name>A0A841K487_9BACT</name>
<protein>
    <recommendedName>
        <fullName evidence="3">Single-stranded DNA-binding protein</fullName>
    </recommendedName>
</protein>
<proteinExistence type="predicted"/>